<feature type="compositionally biased region" description="Basic and acidic residues" evidence="6">
    <location>
        <begin position="155"/>
        <end position="166"/>
    </location>
</feature>
<dbReference type="PROSITE" id="PS50076">
    <property type="entry name" value="DNAJ_2"/>
    <property type="match status" value="1"/>
</dbReference>
<dbReference type="InterPro" id="IPR051100">
    <property type="entry name" value="DnaJ_subfamily_B/C"/>
</dbReference>
<reference evidence="9 10" key="1">
    <citation type="submission" date="2016-05" db="EMBL/GenBank/DDBJ databases">
        <title>Nuclear genome of Blastocystis sp. subtype 1 NandII.</title>
        <authorList>
            <person name="Gentekaki E."/>
            <person name="Curtis B."/>
            <person name="Stairs C."/>
            <person name="Eme L."/>
            <person name="Herman E."/>
            <person name="Klimes V."/>
            <person name="Arias M.C."/>
            <person name="Elias M."/>
            <person name="Hilliou F."/>
            <person name="Klute M."/>
            <person name="Malik S.-B."/>
            <person name="Pightling A."/>
            <person name="Rachubinski R."/>
            <person name="Salas D."/>
            <person name="Schlacht A."/>
            <person name="Suga H."/>
            <person name="Archibald J."/>
            <person name="Ball S.G."/>
            <person name="Clark G."/>
            <person name="Dacks J."/>
            <person name="Van Der Giezen M."/>
            <person name="Tsaousis A."/>
            <person name="Roger A."/>
        </authorList>
    </citation>
    <scope>NUCLEOTIDE SEQUENCE [LARGE SCALE GENOMIC DNA]</scope>
    <source>
        <strain evidence="10">ATCC 50177 / NandII</strain>
    </source>
</reference>
<keyword evidence="3" id="KW-0256">Endoplasmic reticulum</keyword>
<dbReference type="Proteomes" id="UP000078348">
    <property type="component" value="Unassembled WGS sequence"/>
</dbReference>
<dbReference type="InterPro" id="IPR036869">
    <property type="entry name" value="J_dom_sf"/>
</dbReference>
<name>A0A196SGX4_BLAHN</name>
<proteinExistence type="predicted"/>
<keyword evidence="5 7" id="KW-0472">Membrane</keyword>
<evidence type="ECO:0000313" key="9">
    <source>
        <dbReference type="EMBL" id="OAO16300.1"/>
    </source>
</evidence>
<evidence type="ECO:0000259" key="8">
    <source>
        <dbReference type="PROSITE" id="PS50076"/>
    </source>
</evidence>
<dbReference type="CDD" id="cd06257">
    <property type="entry name" value="DnaJ"/>
    <property type="match status" value="1"/>
</dbReference>
<evidence type="ECO:0000256" key="6">
    <source>
        <dbReference type="SAM" id="MobiDB-lite"/>
    </source>
</evidence>
<dbReference type="STRING" id="478820.A0A196SGX4"/>
<feature type="transmembrane region" description="Helical" evidence="7">
    <location>
        <begin position="241"/>
        <end position="261"/>
    </location>
</feature>
<keyword evidence="10" id="KW-1185">Reference proteome</keyword>
<dbReference type="InterPro" id="IPR018253">
    <property type="entry name" value="DnaJ_domain_CS"/>
</dbReference>
<dbReference type="SUPFAM" id="SSF46565">
    <property type="entry name" value="Chaperone J-domain"/>
    <property type="match status" value="1"/>
</dbReference>
<dbReference type="PRINTS" id="PR00625">
    <property type="entry name" value="JDOMAIN"/>
</dbReference>
<dbReference type="InterPro" id="IPR015399">
    <property type="entry name" value="DUF1977_DnaJ-like"/>
</dbReference>
<evidence type="ECO:0000313" key="10">
    <source>
        <dbReference type="Proteomes" id="UP000078348"/>
    </source>
</evidence>
<feature type="domain" description="J" evidence="8">
    <location>
        <begin position="100"/>
        <end position="164"/>
    </location>
</feature>
<dbReference type="InterPro" id="IPR001623">
    <property type="entry name" value="DnaJ_domain"/>
</dbReference>
<dbReference type="PANTHER" id="PTHR43908:SF12">
    <property type="entry name" value="DNAJ DOMAIN, CHAPERONE J-DOMAIN SUPERFAMILY"/>
    <property type="match status" value="1"/>
</dbReference>
<dbReference type="Pfam" id="PF00226">
    <property type="entry name" value="DnaJ"/>
    <property type="match status" value="1"/>
</dbReference>
<dbReference type="Gene3D" id="1.10.287.110">
    <property type="entry name" value="DnaJ domain"/>
    <property type="match status" value="1"/>
</dbReference>
<evidence type="ECO:0000256" key="3">
    <source>
        <dbReference type="ARBA" id="ARBA00022824"/>
    </source>
</evidence>
<evidence type="ECO:0000256" key="5">
    <source>
        <dbReference type="ARBA" id="ARBA00023136"/>
    </source>
</evidence>
<feature type="region of interest" description="Disordered" evidence="6">
    <location>
        <begin position="155"/>
        <end position="175"/>
    </location>
</feature>
<gene>
    <name evidence="9" type="ORF">AV274_1993</name>
</gene>
<dbReference type="GO" id="GO:0005789">
    <property type="term" value="C:endoplasmic reticulum membrane"/>
    <property type="evidence" value="ECO:0007669"/>
    <property type="project" value="UniProtKB-SubCell"/>
</dbReference>
<protein>
    <submittedName>
        <fullName evidence="9">DnaJ subfamily B member 14</fullName>
    </submittedName>
</protein>
<dbReference type="PANTHER" id="PTHR43908">
    <property type="entry name" value="AT29763P-RELATED"/>
    <property type="match status" value="1"/>
</dbReference>
<organism evidence="9 10">
    <name type="scientific">Blastocystis sp. subtype 1 (strain ATCC 50177 / NandII)</name>
    <dbReference type="NCBI Taxonomy" id="478820"/>
    <lineage>
        <taxon>Eukaryota</taxon>
        <taxon>Sar</taxon>
        <taxon>Stramenopiles</taxon>
        <taxon>Bigyra</taxon>
        <taxon>Opalozoa</taxon>
        <taxon>Opalinata</taxon>
        <taxon>Blastocystidae</taxon>
        <taxon>Blastocystis</taxon>
    </lineage>
</organism>
<dbReference type="EMBL" id="LXWW01000090">
    <property type="protein sequence ID" value="OAO16300.1"/>
    <property type="molecule type" value="Genomic_DNA"/>
</dbReference>
<feature type="region of interest" description="Disordered" evidence="6">
    <location>
        <begin position="54"/>
        <end position="81"/>
    </location>
</feature>
<evidence type="ECO:0000256" key="2">
    <source>
        <dbReference type="ARBA" id="ARBA00022692"/>
    </source>
</evidence>
<evidence type="ECO:0000256" key="1">
    <source>
        <dbReference type="ARBA" id="ARBA00004389"/>
    </source>
</evidence>
<dbReference type="PROSITE" id="PS00636">
    <property type="entry name" value="DNAJ_1"/>
    <property type="match status" value="1"/>
</dbReference>
<accession>A0A196SGX4</accession>
<comment type="caution">
    <text evidence="9">The sequence shown here is derived from an EMBL/GenBank/DDBJ whole genome shotgun (WGS) entry which is preliminary data.</text>
</comment>
<dbReference type="Pfam" id="PF09320">
    <property type="entry name" value="DUF1977"/>
    <property type="match status" value="1"/>
</dbReference>
<evidence type="ECO:0000256" key="7">
    <source>
        <dbReference type="SAM" id="Phobius"/>
    </source>
</evidence>
<sequence>MSEEYIQQCCDKAMEFISKGDDERAKKYLNKAASRDPANSRVIALLSIIAERAAKSSTRQESAEPGLRERHPHTTSTQTEAAEYTQEQKELADTINCKIDYYEILGVEKTASSTEIKKAYRKLALKLHPDKNRAPGADEAFKRVSAAFSTLSDDQKRRDYDVRPTDSDNVFNSTPSQSAQYANFNQVDPEDIFRMFFGGDPFMGGAGRTVYRTYDGNGFHTFYTTRSPFASQQEEPRQTTWWQRLLPIFVLVAYVLFSVFINRASQPVYSTQQTSTYSVKRVEPYTSIPYFVGANFDSSPASIRRVEIDLLSSYYTNYQYLCVNEIQREKKKKNPKPETELPNCVMYRRIQKALNEK</sequence>
<dbReference type="SMART" id="SM00271">
    <property type="entry name" value="DnaJ"/>
    <property type="match status" value="1"/>
</dbReference>
<dbReference type="OrthoDB" id="10250354at2759"/>
<dbReference type="AlphaFoldDB" id="A0A196SGX4"/>
<keyword evidence="2 7" id="KW-0812">Transmembrane</keyword>
<comment type="subcellular location">
    <subcellularLocation>
        <location evidence="1">Endoplasmic reticulum membrane</location>
        <topology evidence="1">Single-pass membrane protein</topology>
    </subcellularLocation>
</comment>
<evidence type="ECO:0000256" key="4">
    <source>
        <dbReference type="ARBA" id="ARBA00022989"/>
    </source>
</evidence>
<keyword evidence="4 7" id="KW-1133">Transmembrane helix</keyword>